<feature type="transmembrane region" description="Helical" evidence="1">
    <location>
        <begin position="14"/>
        <end position="39"/>
    </location>
</feature>
<dbReference type="OrthoDB" id="59888at2"/>
<keyword evidence="1" id="KW-1133">Transmembrane helix</keyword>
<keyword evidence="1" id="KW-0812">Transmembrane</keyword>
<evidence type="ECO:0000256" key="1">
    <source>
        <dbReference type="SAM" id="Phobius"/>
    </source>
</evidence>
<evidence type="ECO:0000259" key="2">
    <source>
        <dbReference type="Pfam" id="PF00561"/>
    </source>
</evidence>
<gene>
    <name evidence="3" type="ORF">GS18_0208665</name>
</gene>
<protein>
    <recommendedName>
        <fullName evidence="2">AB hydrolase-1 domain-containing protein</fullName>
    </recommendedName>
</protein>
<sequence length="342" mass="38624">MNPKKDTRSQKRKILIPIAFAAAGIILLACIMGSIYEWYGYSQAKNNYPWNGQMIKIGDRSIHTVIRGEKTDLPAIVIESGAGQWSYDWKNIQEELSKYTQVLTYDRAGYGYSDSTEDGFSVDSTIQDLYTVLEKTEIKGPILLIGHSAGGIYTRHFAERYPEKVAGMVLVDARNEFFAVQAEAYNAVFFETQDQTMNGLLARIGLVRLLGEKMFSDNAPEFLSPERYVQVHWDAPFFSVMNEEIKQMNLLERKLAETTSLKGKPLAVITPEKPDMQAKAMGFTELEEKELEGKWLDAQKMLTSLSNNSELIKISESSHSIMHDQPEILTEAILSVAEKIKN</sequence>
<keyword evidence="1" id="KW-0472">Membrane</keyword>
<dbReference type="SUPFAM" id="SSF53474">
    <property type="entry name" value="alpha/beta-Hydrolases"/>
    <property type="match status" value="1"/>
</dbReference>
<keyword evidence="4" id="KW-1185">Reference proteome</keyword>
<dbReference type="InterPro" id="IPR000073">
    <property type="entry name" value="AB_hydrolase_1"/>
</dbReference>
<name>A0A084GZY4_METID</name>
<dbReference type="STRING" id="246786.GS18_0208665"/>
<dbReference type="AlphaFoldDB" id="A0A084GZY4"/>
<dbReference type="PROSITE" id="PS51257">
    <property type="entry name" value="PROKAR_LIPOPROTEIN"/>
    <property type="match status" value="1"/>
</dbReference>
<organism evidence="3 4">
    <name type="scientific">Metabacillus indicus</name>
    <name type="common">Bacillus indicus</name>
    <dbReference type="NCBI Taxonomy" id="246786"/>
    <lineage>
        <taxon>Bacteria</taxon>
        <taxon>Bacillati</taxon>
        <taxon>Bacillota</taxon>
        <taxon>Bacilli</taxon>
        <taxon>Bacillales</taxon>
        <taxon>Bacillaceae</taxon>
        <taxon>Metabacillus</taxon>
    </lineage>
</organism>
<dbReference type="InterPro" id="IPR029058">
    <property type="entry name" value="AB_hydrolase_fold"/>
</dbReference>
<proteinExistence type="predicted"/>
<evidence type="ECO:0000313" key="4">
    <source>
        <dbReference type="Proteomes" id="UP000028549"/>
    </source>
</evidence>
<dbReference type="EMBL" id="JNVC02000004">
    <property type="protein sequence ID" value="KEZ52896.1"/>
    <property type="molecule type" value="Genomic_DNA"/>
</dbReference>
<reference evidence="3 4" key="1">
    <citation type="journal article" date="2005" name="Int. J. Syst. Evol. Microbiol.">
        <title>Bacillus cibi sp. nov., isolated from jeotgal, a traditional Korean fermented seafood.</title>
        <authorList>
            <person name="Yoon J.H."/>
            <person name="Lee C.H."/>
            <person name="Oh T.K."/>
        </authorList>
    </citation>
    <scope>NUCLEOTIDE SEQUENCE [LARGE SCALE GENOMIC DNA]</scope>
    <source>
        <strain evidence="3 4">DSM 16189</strain>
    </source>
</reference>
<comment type="caution">
    <text evidence="3">The sequence shown here is derived from an EMBL/GenBank/DDBJ whole genome shotgun (WGS) entry which is preliminary data.</text>
</comment>
<dbReference type="Gene3D" id="3.40.50.1820">
    <property type="entry name" value="alpha/beta hydrolase"/>
    <property type="match status" value="1"/>
</dbReference>
<dbReference type="InterPro" id="IPR050266">
    <property type="entry name" value="AB_hydrolase_sf"/>
</dbReference>
<dbReference type="RefSeq" id="WP_029565954.1">
    <property type="nucleotide sequence ID" value="NZ_JNVC02000004.1"/>
</dbReference>
<accession>A0A084GZY4</accession>
<dbReference type="Proteomes" id="UP000028549">
    <property type="component" value="Unassembled WGS sequence"/>
</dbReference>
<evidence type="ECO:0000313" key="3">
    <source>
        <dbReference type="EMBL" id="KEZ52896.1"/>
    </source>
</evidence>
<dbReference type="PANTHER" id="PTHR43798">
    <property type="entry name" value="MONOACYLGLYCEROL LIPASE"/>
    <property type="match status" value="1"/>
</dbReference>
<dbReference type="PRINTS" id="PR00111">
    <property type="entry name" value="ABHYDROLASE"/>
</dbReference>
<dbReference type="Pfam" id="PF00561">
    <property type="entry name" value="Abhydrolase_1"/>
    <property type="match status" value="1"/>
</dbReference>
<feature type="domain" description="AB hydrolase-1" evidence="2">
    <location>
        <begin position="74"/>
        <end position="195"/>
    </location>
</feature>